<evidence type="ECO:0000313" key="3">
    <source>
        <dbReference type="EMBL" id="QHJ00608.1"/>
    </source>
</evidence>
<dbReference type="RefSeq" id="WP_160554418.1">
    <property type="nucleotide sequence ID" value="NZ_CP047650.1"/>
</dbReference>
<evidence type="ECO:0000313" key="4">
    <source>
        <dbReference type="Proteomes" id="UP000464787"/>
    </source>
</evidence>
<dbReference type="Pfam" id="PF06228">
    <property type="entry name" value="ChuX_HutX"/>
    <property type="match status" value="1"/>
</dbReference>
<dbReference type="InterPro" id="IPR010413">
    <property type="entry name" value="HutX-like"/>
</dbReference>
<dbReference type="GO" id="GO:0006826">
    <property type="term" value="P:iron ion transport"/>
    <property type="evidence" value="ECO:0007669"/>
    <property type="project" value="InterPro"/>
</dbReference>
<gene>
    <name evidence="3" type="ORF">GT347_23065</name>
</gene>
<reference evidence="3 4" key="1">
    <citation type="submission" date="2020-01" db="EMBL/GenBank/DDBJ databases">
        <title>Genome sequencing of strain KACC 21265.</title>
        <authorList>
            <person name="Heo J."/>
            <person name="Kim S.-J."/>
            <person name="Kim J.-S."/>
            <person name="Hong S.-B."/>
            <person name="Kwon S.-W."/>
        </authorList>
    </citation>
    <scope>NUCLEOTIDE SEQUENCE [LARGE SCALE GENOMIC DNA]</scope>
    <source>
        <strain evidence="3 4">KACC 21265</strain>
    </source>
</reference>
<dbReference type="PROSITE" id="PS51318">
    <property type="entry name" value="TAT"/>
    <property type="match status" value="1"/>
</dbReference>
<feature type="signal peptide" evidence="1">
    <location>
        <begin position="1"/>
        <end position="30"/>
    </location>
</feature>
<proteinExistence type="predicted"/>
<protein>
    <submittedName>
        <fullName evidence="3">Hemin-degrading factor</fullName>
    </submittedName>
</protein>
<dbReference type="Pfam" id="PF05171">
    <property type="entry name" value="HemS"/>
    <property type="match status" value="1"/>
</dbReference>
<sequence>MPTTTTRRNFQRLALGGAASLGLLGTAVRAAEPSLSERWDQLRASQPRLPARDAARQLGVSEAELLNTRAGGTVTRLRDGSDTAREAMRRVLGLGEIMALTRNENAVIETTGVPRPLPERLTRPAADPAAEAQRQRQLQSVVGYLGGPIDLRTDFSVWHFAFAVVQPGAQGKTSRSLQFFDAQGQAVHKVYLTEASDVAAYERLVAEFSAQASSGPLSVAPVLARPADRPDASVDQPGLQQAWGEITDVHQFSRLLSRFGVERQQAFRLAPAGKAVALQARAVRPLLQEAAARKVALMAFVGNAGVTEIYSGNIDKVQEVGGYFNVLDPKFNLHLRDSAFRSAWLLERGSIHSVEFFDDQGQLAVSFFGVHGRGEPQPAAWVELVRGLPRLAG</sequence>
<dbReference type="InterPro" id="IPR007845">
    <property type="entry name" value="HemS/ChuX_dom"/>
</dbReference>
<dbReference type="EMBL" id="CP047650">
    <property type="protein sequence ID" value="QHJ00608.1"/>
    <property type="molecule type" value="Genomic_DNA"/>
</dbReference>
<keyword evidence="4" id="KW-1185">Reference proteome</keyword>
<evidence type="ECO:0000256" key="1">
    <source>
        <dbReference type="SAM" id="SignalP"/>
    </source>
</evidence>
<evidence type="ECO:0000259" key="2">
    <source>
        <dbReference type="Pfam" id="PF05171"/>
    </source>
</evidence>
<dbReference type="InterPro" id="IPR006311">
    <property type="entry name" value="TAT_signal"/>
</dbReference>
<accession>A0A857JA50</accession>
<dbReference type="CDD" id="cd16830">
    <property type="entry name" value="HemS-like_N"/>
    <property type="match status" value="1"/>
</dbReference>
<dbReference type="Proteomes" id="UP000464787">
    <property type="component" value="Chromosome"/>
</dbReference>
<dbReference type="KEGG" id="xyk:GT347_23065"/>
<keyword evidence="1" id="KW-0732">Signal</keyword>
<dbReference type="SUPFAM" id="SSF144064">
    <property type="entry name" value="Heme iron utilization protein-like"/>
    <property type="match status" value="1"/>
</dbReference>
<dbReference type="CDD" id="cd16831">
    <property type="entry name" value="HemS-like_C"/>
    <property type="match status" value="1"/>
</dbReference>
<feature type="chain" id="PRO_5032313013" evidence="1">
    <location>
        <begin position="31"/>
        <end position="393"/>
    </location>
</feature>
<dbReference type="InterPro" id="IPR053733">
    <property type="entry name" value="Heme_Transport_Util_sf"/>
</dbReference>
<organism evidence="3 4">
    <name type="scientific">Xylophilus rhododendri</name>
    <dbReference type="NCBI Taxonomy" id="2697032"/>
    <lineage>
        <taxon>Bacteria</taxon>
        <taxon>Pseudomonadati</taxon>
        <taxon>Pseudomonadota</taxon>
        <taxon>Betaproteobacteria</taxon>
        <taxon>Burkholderiales</taxon>
        <taxon>Xylophilus</taxon>
    </lineage>
</organism>
<dbReference type="AlphaFoldDB" id="A0A857JA50"/>
<dbReference type="Gene3D" id="3.40.1570.10">
    <property type="entry name" value="HemS/ChuS/ChuX like domains"/>
    <property type="match status" value="2"/>
</dbReference>
<name>A0A857JA50_9BURK</name>
<feature type="domain" description="Haemin-degrading HemS/ChuX" evidence="2">
    <location>
        <begin position="260"/>
        <end position="387"/>
    </location>
</feature>